<dbReference type="EMBL" id="JJQZ01000152">
    <property type="protein sequence ID" value="KKH92306.1"/>
    <property type="molecule type" value="Genomic_DNA"/>
</dbReference>
<evidence type="ECO:0000313" key="4">
    <source>
        <dbReference type="EMBL" id="KKG56619.1"/>
    </source>
</evidence>
<dbReference type="EMBL" id="JJQO01000066">
    <property type="protein sequence ID" value="KKH68270.1"/>
    <property type="molecule type" value="Genomic_DNA"/>
</dbReference>
<reference evidence="29 30" key="1">
    <citation type="journal article" date="2015" name="ISME J.">
        <title>Genomic and phenotypic differentiation among Methanosarcina mazei populations from Columbia River sediment.</title>
        <authorList>
            <person name="Youngblut N.D."/>
            <person name="Wirth J.S."/>
            <person name="Henriksen J.R."/>
            <person name="Smith M."/>
            <person name="Simon H."/>
            <person name="Metcalf W.W."/>
            <person name="Whitaker R.J."/>
        </authorList>
    </citation>
    <scope>NUCLEOTIDE SEQUENCE [LARGE SCALE GENOMIC DNA]</scope>
    <source>
        <strain evidence="11 49">1.H.A.1A.1</strain>
        <strain evidence="12 34">1.H.A.1A.3</strain>
        <strain evidence="13 31">1.H.A.1A.6</strain>
        <strain evidence="14 39">1.H.A.2.3</strain>
        <strain evidence="17 48">1.H.A.2.7</strain>
        <strain evidence="15">1.H.A.2.8</strain>
        <strain evidence="16 33">1.H.M.0.1</strain>
        <strain evidence="19 53">1.H.M.1A.1</strain>
        <strain evidence="18 35">1.H.M.1A.2</strain>
        <strain evidence="20 51">1.H.M.1A.3</strain>
        <strain evidence="21 37">1.H.M.2.1</strain>
        <strain evidence="22 29">1.H.M.2.2</strain>
        <strain evidence="23 54">1.H.M.2.3</strain>
        <strain evidence="25 47">1.H.M.2.4</strain>
        <strain evidence="24 52">1.H.T.2.1</strain>
        <strain evidence="26 32">1.H.T.2.3</strain>
        <strain evidence="27 43">1.H.T.2.5</strain>
        <strain evidence="1 36">2.F.A.2.3</strain>
        <strain evidence="3 45">2.F.A.2.4</strain>
        <strain evidence="2 46">2.F.T.0.2</strain>
        <strain evidence="4 38">3.F.T.1A.1</strain>
        <strain evidence="6 41">3.F.T.1A.2</strain>
        <strain evidence="5 44">3.F.T.1A.4</strain>
        <strain evidence="7 50">3.H.A.2.4</strain>
        <strain evidence="8 42">3.H.M.1B.1</strain>
        <strain evidence="9 30">3.H.M.1B.2</strain>
        <strain evidence="10 40">3.H.M.1B.5</strain>
    </source>
</reference>
<dbReference type="Proteomes" id="UP000034253">
    <property type="component" value="Unassembled WGS sequence"/>
</dbReference>
<dbReference type="EMBL" id="CP029709">
    <property type="protein sequence ID" value="QCR16799.1"/>
    <property type="molecule type" value="Genomic_DNA"/>
</dbReference>
<evidence type="ECO:0000313" key="25">
    <source>
        <dbReference type="EMBL" id="KKI00292.1"/>
    </source>
</evidence>
<dbReference type="Proteomes" id="UP000034142">
    <property type="component" value="Unassembled WGS sequence"/>
</dbReference>
<dbReference type="Proteomes" id="UP000034040">
    <property type="component" value="Unassembled WGS sequence"/>
</dbReference>
<dbReference type="Proteomes" id="UP000034188">
    <property type="component" value="Unassembled WGS sequence"/>
</dbReference>
<keyword evidence="45" id="KW-1185">Reference proteome</keyword>
<evidence type="ECO:0000313" key="33">
    <source>
        <dbReference type="Proteomes" id="UP000033933"/>
    </source>
</evidence>
<evidence type="ECO:0000313" key="14">
    <source>
        <dbReference type="EMBL" id="KKH57769.1"/>
    </source>
</evidence>
<dbReference type="Proteomes" id="UP000034566">
    <property type="component" value="Unassembled WGS sequence"/>
</dbReference>
<dbReference type="EMBL" id="JJQS01000145">
    <property type="protein sequence ID" value="KKH71099.1"/>
    <property type="molecule type" value="Genomic_DNA"/>
</dbReference>
<dbReference type="EMBL" id="JJPI01000037">
    <property type="protein sequence ID" value="KKG56619.1"/>
    <property type="molecule type" value="Genomic_DNA"/>
</dbReference>
<evidence type="ECO:0000313" key="38">
    <source>
        <dbReference type="Proteomes" id="UP000034188"/>
    </source>
</evidence>
<dbReference type="Proteomes" id="UP000034578">
    <property type="component" value="Unassembled WGS sequence"/>
</dbReference>
<evidence type="ECO:0000313" key="22">
    <source>
        <dbReference type="EMBL" id="KKH86352.1"/>
    </source>
</evidence>
<dbReference type="EMBL" id="JJPV01000067">
    <property type="protein sequence ID" value="KKG99417.1"/>
    <property type="molecule type" value="Genomic_DNA"/>
</dbReference>
<dbReference type="Proteomes" id="UP000034152">
    <property type="component" value="Unassembled WGS sequence"/>
</dbReference>
<evidence type="ECO:0000313" key="27">
    <source>
        <dbReference type="EMBL" id="KKI03586.1"/>
    </source>
</evidence>
<dbReference type="EMBL" id="JJOS01000010">
    <property type="protein sequence ID" value="KKG06525.1"/>
    <property type="molecule type" value="Genomic_DNA"/>
</dbReference>
<dbReference type="Proteomes" id="UP000034668">
    <property type="component" value="Unassembled WGS sequence"/>
</dbReference>
<evidence type="ECO:0000313" key="49">
    <source>
        <dbReference type="Proteomes" id="UP000034758"/>
    </source>
</evidence>
<evidence type="ECO:0000313" key="37">
    <source>
        <dbReference type="Proteomes" id="UP000034152"/>
    </source>
</evidence>
<evidence type="ECO:0000313" key="9">
    <source>
        <dbReference type="EMBL" id="KKG99417.1"/>
    </source>
</evidence>
<dbReference type="RefSeq" id="WP_048037165.1">
    <property type="nucleotide sequence ID" value="NZ_AP019780.1"/>
</dbReference>
<evidence type="ECO:0000313" key="36">
    <source>
        <dbReference type="Proteomes" id="UP000034142"/>
    </source>
</evidence>
<protein>
    <submittedName>
        <fullName evidence="25">Uncharacterized protein</fullName>
    </submittedName>
</protein>
<dbReference type="EMBL" id="JJQJ01000131">
    <property type="protein sequence ID" value="KKH47986.1"/>
    <property type="molecule type" value="Genomic_DNA"/>
</dbReference>
<dbReference type="EMBL" id="JJQW01000094">
    <property type="protein sequence ID" value="KKH86374.1"/>
    <property type="molecule type" value="Genomic_DNA"/>
</dbReference>
<sequence length="78" mass="9365">MSEIKICEVRCPNCRKWFSSKIAQFEDAETFRRAITYKNAEPCPYCKTMISHDKEIMRFLEKDNTGKVIRETRCIYDF</sequence>
<evidence type="ECO:0000313" key="23">
    <source>
        <dbReference type="EMBL" id="KKH86374.1"/>
    </source>
</evidence>
<evidence type="ECO:0000313" key="24">
    <source>
        <dbReference type="EMBL" id="KKH92306.1"/>
    </source>
</evidence>
<dbReference type="Proteomes" id="UP000034692">
    <property type="component" value="Unassembled WGS sequence"/>
</dbReference>
<evidence type="ECO:0000313" key="1">
    <source>
        <dbReference type="EMBL" id="KKF98386.1"/>
    </source>
</evidence>
<dbReference type="EMBL" id="JJQR01000081">
    <property type="protein sequence ID" value="KKH75110.1"/>
    <property type="molecule type" value="Genomic_DNA"/>
</dbReference>
<organism evidence="25 47">
    <name type="scientific">Methanosarcina mazei</name>
    <name type="common">Methanosarcina frisia</name>
    <dbReference type="NCBI Taxonomy" id="2209"/>
    <lineage>
        <taxon>Archaea</taxon>
        <taxon>Methanobacteriati</taxon>
        <taxon>Methanobacteriota</taxon>
        <taxon>Stenosarchaea group</taxon>
        <taxon>Methanomicrobia</taxon>
        <taxon>Methanosarcinales</taxon>
        <taxon>Methanosarcinaceae</taxon>
        <taxon>Methanosarcina</taxon>
    </lineage>
</organism>
<dbReference type="EMBL" id="JJPU01000113">
    <property type="protein sequence ID" value="KKG96531.1"/>
    <property type="molecule type" value="Genomic_DNA"/>
</dbReference>
<dbReference type="EMBL" id="JJPJ01000034">
    <property type="protein sequence ID" value="KKG64621.1"/>
    <property type="molecule type" value="Genomic_DNA"/>
</dbReference>
<evidence type="ECO:0000313" key="45">
    <source>
        <dbReference type="Proteomes" id="UP000034578"/>
    </source>
</evidence>
<evidence type="ECO:0000313" key="51">
    <source>
        <dbReference type="Proteomes" id="UP000034842"/>
    </source>
</evidence>
<evidence type="ECO:0000313" key="47">
    <source>
        <dbReference type="Proteomes" id="UP000034668"/>
    </source>
</evidence>
<evidence type="ECO:0000313" key="15">
    <source>
        <dbReference type="EMBL" id="KKH65419.1"/>
    </source>
</evidence>
<evidence type="ECO:0000313" key="31">
    <source>
        <dbReference type="Proteomes" id="UP000033864"/>
    </source>
</evidence>
<dbReference type="AlphaFoldDB" id="A0A0F8VA26"/>
<evidence type="ECO:0000313" key="44">
    <source>
        <dbReference type="Proteomes" id="UP000034566"/>
    </source>
</evidence>
<evidence type="ECO:0000313" key="50">
    <source>
        <dbReference type="Proteomes" id="UP000034817"/>
    </source>
</evidence>
<evidence type="ECO:0000313" key="32">
    <source>
        <dbReference type="Proteomes" id="UP000033885"/>
    </source>
</evidence>
<evidence type="ECO:0000313" key="55">
    <source>
        <dbReference type="Proteomes" id="UP000300067"/>
    </source>
</evidence>
<evidence type="ECO:0000313" key="29">
    <source>
        <dbReference type="Proteomes" id="UP000033814"/>
    </source>
</evidence>
<accession>A0A0F8VA26</accession>
<dbReference type="Proteomes" id="UP000034597">
    <property type="component" value="Unassembled WGS sequence"/>
</dbReference>
<dbReference type="EMBL" id="JJQT01000058">
    <property type="protein sequence ID" value="KKH81132.1"/>
    <property type="molecule type" value="Genomic_DNA"/>
</dbReference>
<dbReference type="EMBL" id="JJPK01000105">
    <property type="protein sequence ID" value="KKG59201.1"/>
    <property type="molecule type" value="Genomic_DNA"/>
</dbReference>
<dbReference type="EMBL" id="JJQU01000204">
    <property type="protein sequence ID" value="KKH81738.1"/>
    <property type="molecule type" value="Genomic_DNA"/>
</dbReference>
<proteinExistence type="predicted"/>
<evidence type="ECO:0000313" key="34">
    <source>
        <dbReference type="Proteomes" id="UP000034021"/>
    </source>
</evidence>
<dbReference type="Proteomes" id="UP000300067">
    <property type="component" value="Chromosome"/>
</dbReference>
<dbReference type="PATRIC" id="fig|2209.42.peg.4020"/>
<dbReference type="EMBL" id="JJPP01000062">
    <property type="protein sequence ID" value="KKG80551.1"/>
    <property type="molecule type" value="Genomic_DNA"/>
</dbReference>
<evidence type="ECO:0000313" key="39">
    <source>
        <dbReference type="Proteomes" id="UP000034232"/>
    </source>
</evidence>
<dbReference type="Proteomes" id="UP000033864">
    <property type="component" value="Unassembled WGS sequence"/>
</dbReference>
<evidence type="ECO:0000313" key="11">
    <source>
        <dbReference type="EMBL" id="KKH34365.1"/>
    </source>
</evidence>
<evidence type="ECO:0000313" key="6">
    <source>
        <dbReference type="EMBL" id="KKG64621.1"/>
    </source>
</evidence>
<dbReference type="Proteomes" id="UP000033885">
    <property type="component" value="Unassembled WGS sequence"/>
</dbReference>
<dbReference type="EMBL" id="JJRA01000132">
    <property type="protein sequence ID" value="KKI01035.1"/>
    <property type="molecule type" value="Genomic_DNA"/>
</dbReference>
<gene>
    <name evidence="28" type="ORF">DKM28_12985</name>
    <name evidence="1" type="ORF">DU31_13500</name>
    <name evidence="4" type="ORF">DU33_18345</name>
    <name evidence="2" type="ORF">DU40_16575</name>
    <name evidence="5" type="ORF">DU45_18530</name>
    <name evidence="3" type="ORF">DU47_12190</name>
    <name evidence="12" type="ORF">DU50_14810</name>
    <name evidence="11" type="ORF">DU54_13565</name>
    <name evidence="7" type="ORF">DU55_09135</name>
    <name evidence="10" type="ORF">DU56_03340</name>
    <name evidence="6" type="ORF">DU64_00840</name>
    <name evidence="8" type="ORF">DU66_20465</name>
    <name evidence="9" type="ORF">DU68_18765</name>
    <name evidence="15" type="ORF">DU73_01615</name>
    <name evidence="17" type="ORF">DU75_14860</name>
    <name evidence="14" type="ORF">DU76_13410</name>
    <name evidence="18" type="ORF">DU77_13975</name>
    <name evidence="20" type="ORF">DU78_14720</name>
    <name evidence="25" type="ORF">DU79_14895</name>
    <name evidence="21" type="ORF">DU80_11225</name>
    <name evidence="26" type="ORF">DU81_14580</name>
    <name evidence="22" type="ORF">DU82_14105</name>
    <name evidence="27" type="ORF">DU83_14435</name>
    <name evidence="24" type="ORF">DU84_14105</name>
    <name evidence="13" type="ORF">DU85_13710</name>
    <name evidence="19" type="ORF">DU86_13965</name>
    <name evidence="16" type="ORF">DU87_20140</name>
    <name evidence="23" type="ORF">DU88_13230</name>
</gene>
<evidence type="ECO:0000313" key="2">
    <source>
        <dbReference type="EMBL" id="KKF99992.1"/>
    </source>
</evidence>
<dbReference type="Proteomes" id="UP000033933">
    <property type="component" value="Unassembled WGS sequence"/>
</dbReference>
<dbReference type="GeneID" id="66137109"/>
<evidence type="ECO:0000313" key="41">
    <source>
        <dbReference type="Proteomes" id="UP000034279"/>
    </source>
</evidence>
<dbReference type="Proteomes" id="UP000034758">
    <property type="component" value="Unassembled WGS sequence"/>
</dbReference>
<dbReference type="Proteomes" id="UP000034937">
    <property type="component" value="Unassembled WGS sequence"/>
</dbReference>
<evidence type="ECO:0000313" key="16">
    <source>
        <dbReference type="EMBL" id="KKH67571.1"/>
    </source>
</evidence>
<evidence type="ECO:0000313" key="13">
    <source>
        <dbReference type="EMBL" id="KKH47986.1"/>
    </source>
</evidence>
<dbReference type="EMBL" id="JJQV01000011">
    <property type="protein sequence ID" value="KKH86352.1"/>
    <property type="molecule type" value="Genomic_DNA"/>
</dbReference>
<evidence type="ECO:0000313" key="17">
    <source>
        <dbReference type="EMBL" id="KKH68270.1"/>
    </source>
</evidence>
<evidence type="ECO:0000313" key="8">
    <source>
        <dbReference type="EMBL" id="KKG96531.1"/>
    </source>
</evidence>
<evidence type="ECO:0000313" key="28">
    <source>
        <dbReference type="EMBL" id="QCR16799.1"/>
    </source>
</evidence>
<dbReference type="Proteomes" id="UP000033835">
    <property type="component" value="Unassembled WGS sequence"/>
</dbReference>
<dbReference type="EMBL" id="JJQG01000156">
    <property type="protein sequence ID" value="KKH34365.1"/>
    <property type="molecule type" value="Genomic_DNA"/>
</dbReference>
<dbReference type="EMBL" id="JJQH01000095">
    <property type="protein sequence ID" value="KKH40192.1"/>
    <property type="molecule type" value="Genomic_DNA"/>
</dbReference>
<dbReference type="EMBL" id="JJQM01000031">
    <property type="protein sequence ID" value="KKH57769.1"/>
    <property type="molecule type" value="Genomic_DNA"/>
</dbReference>
<dbReference type="Proteomes" id="UP000034021">
    <property type="component" value="Unassembled WGS sequence"/>
</dbReference>
<evidence type="ECO:0000313" key="53">
    <source>
        <dbReference type="Proteomes" id="UP000034925"/>
    </source>
</evidence>
<evidence type="ECO:0000313" key="30">
    <source>
        <dbReference type="Proteomes" id="UP000033835"/>
    </source>
</evidence>
<evidence type="ECO:0000313" key="43">
    <source>
        <dbReference type="Proteomes" id="UP000034547"/>
    </source>
</evidence>
<reference evidence="28 55" key="2">
    <citation type="submission" date="2018-05" db="EMBL/GenBank/DDBJ databases">
        <title>Methanosarcina gilichinskyana sp. nov., a novel methanogenic archaeon isolated from Holocene permafrost, North East Russia.</title>
        <authorList>
            <person name="Oshurkova V."/>
            <person name="Meer M."/>
            <person name="Bochkareva O."/>
            <person name="Shcherbakova V."/>
        </authorList>
    </citation>
    <scope>NUCLEOTIDE SEQUENCE [LARGE SCALE GENOMIC DNA]</scope>
    <source>
        <strain evidence="28 55">JL01</strain>
    </source>
</reference>
<dbReference type="EMBL" id="JJQX01000001">
    <property type="protein sequence ID" value="KKI00292.1"/>
    <property type="molecule type" value="Genomic_DNA"/>
</dbReference>
<dbReference type="Proteomes" id="UP000033814">
    <property type="component" value="Unassembled WGS sequence"/>
</dbReference>
<dbReference type="Proteomes" id="UP000034872">
    <property type="component" value="Unassembled WGS sequence"/>
</dbReference>
<evidence type="ECO:0000313" key="40">
    <source>
        <dbReference type="Proteomes" id="UP000034253"/>
    </source>
</evidence>
<dbReference type="Proteomes" id="UP000034925">
    <property type="component" value="Unassembled WGS sequence"/>
</dbReference>
<evidence type="ECO:0000313" key="5">
    <source>
        <dbReference type="EMBL" id="KKG59201.1"/>
    </source>
</evidence>
<name>A0A0F8VA26_METMZ</name>
<dbReference type="EMBL" id="JJQQ01000068">
    <property type="protein sequence ID" value="KKH67571.1"/>
    <property type="molecule type" value="Genomic_DNA"/>
</dbReference>
<dbReference type="Proteomes" id="UP000034279">
    <property type="component" value="Unassembled WGS sequence"/>
</dbReference>
<dbReference type="Proteomes" id="UP000034232">
    <property type="component" value="Unassembled WGS sequence"/>
</dbReference>
<evidence type="ECO:0000313" key="3">
    <source>
        <dbReference type="EMBL" id="KKG06525.1"/>
    </source>
</evidence>
<dbReference type="EMBL" id="JJOT01000102">
    <property type="protein sequence ID" value="KKF99992.1"/>
    <property type="molecule type" value="Genomic_DNA"/>
</dbReference>
<dbReference type="EMBL" id="JJOR01000176">
    <property type="protein sequence ID" value="KKF98386.1"/>
    <property type="molecule type" value="Genomic_DNA"/>
</dbReference>
<evidence type="ECO:0000313" key="20">
    <source>
        <dbReference type="EMBL" id="KKH81132.1"/>
    </source>
</evidence>
<evidence type="ECO:0000313" key="46">
    <source>
        <dbReference type="Proteomes" id="UP000034597"/>
    </source>
</evidence>
<dbReference type="Proteomes" id="UP000034817">
    <property type="component" value="Unassembled WGS sequence"/>
</dbReference>
<evidence type="ECO:0000313" key="7">
    <source>
        <dbReference type="EMBL" id="KKG80551.1"/>
    </source>
</evidence>
<dbReference type="EMBL" id="JJRB01000078">
    <property type="protein sequence ID" value="KKI03586.1"/>
    <property type="molecule type" value="Genomic_DNA"/>
</dbReference>
<evidence type="ECO:0000313" key="21">
    <source>
        <dbReference type="EMBL" id="KKH81738.1"/>
    </source>
</evidence>
<dbReference type="Proteomes" id="UP000034468">
    <property type="component" value="Unassembled WGS sequence"/>
</dbReference>
<evidence type="ECO:0000313" key="12">
    <source>
        <dbReference type="EMBL" id="KKH40192.1"/>
    </source>
</evidence>
<evidence type="ECO:0000313" key="18">
    <source>
        <dbReference type="EMBL" id="KKH71099.1"/>
    </source>
</evidence>
<evidence type="ECO:0000313" key="48">
    <source>
        <dbReference type="Proteomes" id="UP000034692"/>
    </source>
</evidence>
<dbReference type="EMBL" id="JJPW01000066">
    <property type="protein sequence ID" value="KKG99848.1"/>
    <property type="molecule type" value="Genomic_DNA"/>
</dbReference>
<evidence type="ECO:0000313" key="54">
    <source>
        <dbReference type="Proteomes" id="UP000034937"/>
    </source>
</evidence>
<evidence type="ECO:0000313" key="35">
    <source>
        <dbReference type="Proteomes" id="UP000034040"/>
    </source>
</evidence>
<evidence type="ECO:0000313" key="19">
    <source>
        <dbReference type="EMBL" id="KKH75110.1"/>
    </source>
</evidence>
<dbReference type="EMBL" id="JJQP01000165">
    <property type="protein sequence ID" value="KKH65419.1"/>
    <property type="molecule type" value="Genomic_DNA"/>
</dbReference>
<evidence type="ECO:0000313" key="26">
    <source>
        <dbReference type="EMBL" id="KKI01035.1"/>
    </source>
</evidence>
<evidence type="ECO:0000313" key="42">
    <source>
        <dbReference type="Proteomes" id="UP000034468"/>
    </source>
</evidence>
<dbReference type="Proteomes" id="UP000034547">
    <property type="component" value="Unassembled WGS sequence"/>
</dbReference>
<evidence type="ECO:0000313" key="52">
    <source>
        <dbReference type="Proteomes" id="UP000034872"/>
    </source>
</evidence>
<evidence type="ECO:0000313" key="10">
    <source>
        <dbReference type="EMBL" id="KKG99848.1"/>
    </source>
</evidence>
<dbReference type="Proteomes" id="UP000034842">
    <property type="component" value="Unassembled WGS sequence"/>
</dbReference>